<dbReference type="SUPFAM" id="SSF53649">
    <property type="entry name" value="Alkaline phosphatase-like"/>
    <property type="match status" value="1"/>
</dbReference>
<dbReference type="InterPro" id="IPR017850">
    <property type="entry name" value="Alkaline_phosphatase_core_sf"/>
</dbReference>
<dbReference type="AlphaFoldDB" id="X1D9C0"/>
<protein>
    <submittedName>
        <fullName evidence="1">Uncharacterized protein</fullName>
    </submittedName>
</protein>
<gene>
    <name evidence="1" type="ORF">S01H4_57020</name>
</gene>
<reference evidence="1" key="1">
    <citation type="journal article" date="2014" name="Front. Microbiol.">
        <title>High frequency of phylogenetically diverse reductive dehalogenase-homologous genes in deep subseafloor sedimentary metagenomes.</title>
        <authorList>
            <person name="Kawai M."/>
            <person name="Futagami T."/>
            <person name="Toyoda A."/>
            <person name="Takaki Y."/>
            <person name="Nishi S."/>
            <person name="Hori S."/>
            <person name="Arai W."/>
            <person name="Tsubouchi T."/>
            <person name="Morono Y."/>
            <person name="Uchiyama I."/>
            <person name="Ito T."/>
            <person name="Fujiyama A."/>
            <person name="Inagaki F."/>
            <person name="Takami H."/>
        </authorList>
    </citation>
    <scope>NUCLEOTIDE SEQUENCE</scope>
    <source>
        <strain evidence="1">Expedition CK06-06</strain>
    </source>
</reference>
<organism evidence="1">
    <name type="scientific">marine sediment metagenome</name>
    <dbReference type="NCBI Taxonomy" id="412755"/>
    <lineage>
        <taxon>unclassified sequences</taxon>
        <taxon>metagenomes</taxon>
        <taxon>ecological metagenomes</taxon>
    </lineage>
</organism>
<proteinExistence type="predicted"/>
<comment type="caution">
    <text evidence="1">The sequence shown here is derived from an EMBL/GenBank/DDBJ whole genome shotgun (WGS) entry which is preliminary data.</text>
</comment>
<dbReference type="Gene3D" id="3.30.1120.10">
    <property type="match status" value="1"/>
</dbReference>
<evidence type="ECO:0000313" key="1">
    <source>
        <dbReference type="EMBL" id="GAH17376.1"/>
    </source>
</evidence>
<dbReference type="EMBL" id="BART01033118">
    <property type="protein sequence ID" value="GAH17376.1"/>
    <property type="molecule type" value="Genomic_DNA"/>
</dbReference>
<feature type="non-terminal residue" evidence="1">
    <location>
        <position position="1"/>
    </location>
</feature>
<sequence>SSPETVSEITRTDELYNRKKDQFQLNNLADQEPDIAKELYQQLRNYMFDLKKS</sequence>
<name>X1D9C0_9ZZZZ</name>
<accession>X1D9C0</accession>